<sequence>MMAPETVVTVDHNKPTQQQAPPQQQQGGALDWIKINVNYFKTPPGILKIFQLVLGILCMSLGTPWASAWYVFVAVTAFITTLMWSFVYLLSIREALKIPINWVLSELISTSLETLFYLIAFIVMFTSVYGNYGRNVAAAVFGIFNMLAYGASSYYLYQEHRSSATAAAA</sequence>
<proteinExistence type="predicted"/>
<protein>
    <submittedName>
        <fullName evidence="9">Uncharacterized protein LOC113399989</fullName>
    </submittedName>
</protein>
<feature type="transmembrane region" description="Helical" evidence="6">
    <location>
        <begin position="136"/>
        <end position="157"/>
    </location>
</feature>
<evidence type="ECO:0000256" key="4">
    <source>
        <dbReference type="ARBA" id="ARBA00023136"/>
    </source>
</evidence>
<feature type="transmembrane region" description="Helical" evidence="6">
    <location>
        <begin position="68"/>
        <end position="90"/>
    </location>
</feature>
<dbReference type="OrthoDB" id="6258237at2759"/>
<keyword evidence="2 5" id="KW-0812">Transmembrane</keyword>
<feature type="domain" description="MARVEL" evidence="7">
    <location>
        <begin position="39"/>
        <end position="161"/>
    </location>
</feature>
<evidence type="ECO:0000256" key="5">
    <source>
        <dbReference type="PROSITE-ProRule" id="PRU00581"/>
    </source>
</evidence>
<dbReference type="AlphaFoldDB" id="A0A8B8IDH1"/>
<evidence type="ECO:0000313" key="8">
    <source>
        <dbReference type="Proteomes" id="UP001652626"/>
    </source>
</evidence>
<dbReference type="Pfam" id="PF01284">
    <property type="entry name" value="MARVEL"/>
    <property type="match status" value="1"/>
</dbReference>
<evidence type="ECO:0000256" key="6">
    <source>
        <dbReference type="SAM" id="Phobius"/>
    </source>
</evidence>
<keyword evidence="4 5" id="KW-0472">Membrane</keyword>
<evidence type="ECO:0000256" key="1">
    <source>
        <dbReference type="ARBA" id="ARBA00004141"/>
    </source>
</evidence>
<dbReference type="GO" id="GO:0016020">
    <property type="term" value="C:membrane"/>
    <property type="evidence" value="ECO:0007669"/>
    <property type="project" value="UniProtKB-SubCell"/>
</dbReference>
<evidence type="ECO:0000313" key="9">
    <source>
        <dbReference type="RefSeq" id="XP_026495118.1"/>
    </source>
</evidence>
<name>A0A8B8IDH1_VANTA</name>
<keyword evidence="3 6" id="KW-1133">Transmembrane helix</keyword>
<feature type="transmembrane region" description="Helical" evidence="6">
    <location>
        <begin position="45"/>
        <end position="62"/>
    </location>
</feature>
<dbReference type="Proteomes" id="UP001652626">
    <property type="component" value="Chromosome 8"/>
</dbReference>
<dbReference type="PANTHER" id="PTHR22776">
    <property type="entry name" value="MARVEL-CONTAINING POTENTIAL LIPID RAFT-ASSOCIATED PROTEIN"/>
    <property type="match status" value="1"/>
</dbReference>
<dbReference type="RefSeq" id="XP_026495118.1">
    <property type="nucleotide sequence ID" value="XM_026639333.2"/>
</dbReference>
<feature type="transmembrane region" description="Helical" evidence="6">
    <location>
        <begin position="102"/>
        <end position="130"/>
    </location>
</feature>
<evidence type="ECO:0000256" key="3">
    <source>
        <dbReference type="ARBA" id="ARBA00022989"/>
    </source>
</evidence>
<comment type="subcellular location">
    <subcellularLocation>
        <location evidence="1">Membrane</location>
        <topology evidence="1">Multi-pass membrane protein</topology>
    </subcellularLocation>
</comment>
<dbReference type="GeneID" id="113399989"/>
<reference evidence="9" key="1">
    <citation type="submission" date="2025-08" db="UniProtKB">
        <authorList>
            <consortium name="RefSeq"/>
        </authorList>
    </citation>
    <scope>IDENTIFICATION</scope>
    <source>
        <tissue evidence="9">Whole body</tissue>
    </source>
</reference>
<gene>
    <name evidence="9" type="primary">LOC113399989</name>
</gene>
<dbReference type="OMA" id="IICMGCG"/>
<evidence type="ECO:0000259" key="7">
    <source>
        <dbReference type="PROSITE" id="PS51225"/>
    </source>
</evidence>
<organism evidence="8 9">
    <name type="scientific">Vanessa tameamea</name>
    <name type="common">Kamehameha butterfly</name>
    <dbReference type="NCBI Taxonomy" id="334116"/>
    <lineage>
        <taxon>Eukaryota</taxon>
        <taxon>Metazoa</taxon>
        <taxon>Ecdysozoa</taxon>
        <taxon>Arthropoda</taxon>
        <taxon>Hexapoda</taxon>
        <taxon>Insecta</taxon>
        <taxon>Pterygota</taxon>
        <taxon>Neoptera</taxon>
        <taxon>Endopterygota</taxon>
        <taxon>Lepidoptera</taxon>
        <taxon>Glossata</taxon>
        <taxon>Ditrysia</taxon>
        <taxon>Papilionoidea</taxon>
        <taxon>Nymphalidae</taxon>
        <taxon>Nymphalinae</taxon>
        <taxon>Vanessa</taxon>
    </lineage>
</organism>
<accession>A0A8B8IDH1</accession>
<dbReference type="InterPro" id="IPR008253">
    <property type="entry name" value="Marvel"/>
</dbReference>
<evidence type="ECO:0000256" key="2">
    <source>
        <dbReference type="ARBA" id="ARBA00022692"/>
    </source>
</evidence>
<dbReference type="PANTHER" id="PTHR22776:SF97">
    <property type="entry name" value="RE01453P"/>
    <property type="match status" value="1"/>
</dbReference>
<dbReference type="PROSITE" id="PS51225">
    <property type="entry name" value="MARVEL"/>
    <property type="match status" value="1"/>
</dbReference>
<keyword evidence="8" id="KW-1185">Reference proteome</keyword>
<dbReference type="InterPro" id="IPR050578">
    <property type="entry name" value="MARVEL-CKLF_proteins"/>
</dbReference>